<proteinExistence type="inferred from homology"/>
<dbReference type="SUPFAM" id="SSF52317">
    <property type="entry name" value="Class I glutamine amidotransferase-like"/>
    <property type="match status" value="1"/>
</dbReference>
<dbReference type="OrthoDB" id="1739076at2759"/>
<gene>
    <name evidence="12" type="ORF">C1SCF055_LOCUS11725</name>
</gene>
<evidence type="ECO:0000256" key="5">
    <source>
        <dbReference type="ARBA" id="ARBA00022840"/>
    </source>
</evidence>
<protein>
    <recommendedName>
        <fullName evidence="9">CTP synthase</fullName>
        <ecNumber evidence="9">6.3.4.2</ecNumber>
    </recommendedName>
    <alternativeName>
        <fullName evidence="9">UTP--ammonia ligase</fullName>
    </alternativeName>
</protein>
<comment type="pathway">
    <text evidence="1 9">Pyrimidine metabolism; CTP biosynthesis via de novo pathway; CTP from UDP: step 2/2.</text>
</comment>
<name>A0A9P1C5F9_9DINO</name>
<dbReference type="AlphaFoldDB" id="A0A9P1C5F9"/>
<comment type="similarity">
    <text evidence="2 9">Belongs to the CTP synthase family.</text>
</comment>
<dbReference type="EMBL" id="CAMXCT010000868">
    <property type="protein sequence ID" value="CAI3984176.1"/>
    <property type="molecule type" value="Genomic_DNA"/>
</dbReference>
<keyword evidence="14" id="KW-1185">Reference proteome</keyword>
<comment type="function">
    <text evidence="9">Catalyzes the ATP-dependent amination of UTP to CTP with either L-glutamine or ammonia as the source of nitrogen.</text>
</comment>
<dbReference type="InterPro" id="IPR017926">
    <property type="entry name" value="GATASE"/>
</dbReference>
<accession>A0A9P1C5F9</accession>
<comment type="caution">
    <text evidence="12">The sequence shown here is derived from an EMBL/GenBank/DDBJ whole genome shotgun (WGS) entry which is preliminary data.</text>
</comment>
<keyword evidence="7 9" id="KW-0665">Pyrimidine biosynthesis</keyword>
<evidence type="ECO:0000259" key="10">
    <source>
        <dbReference type="Pfam" id="PF00117"/>
    </source>
</evidence>
<dbReference type="Gene3D" id="3.40.50.880">
    <property type="match status" value="1"/>
</dbReference>
<keyword evidence="5 9" id="KW-0067">ATP-binding</keyword>
<dbReference type="Pfam" id="PF06418">
    <property type="entry name" value="CTP_synth_N"/>
    <property type="match status" value="1"/>
</dbReference>
<evidence type="ECO:0000256" key="7">
    <source>
        <dbReference type="ARBA" id="ARBA00022975"/>
    </source>
</evidence>
<reference evidence="12" key="1">
    <citation type="submission" date="2022-10" db="EMBL/GenBank/DDBJ databases">
        <authorList>
            <person name="Chen Y."/>
            <person name="Dougan E. K."/>
            <person name="Chan C."/>
            <person name="Rhodes N."/>
            <person name="Thang M."/>
        </authorList>
    </citation>
    <scope>NUCLEOTIDE SEQUENCE</scope>
</reference>
<feature type="domain" description="CTP synthase N-terminal" evidence="11">
    <location>
        <begin position="48"/>
        <end position="296"/>
    </location>
</feature>
<dbReference type="SUPFAM" id="SSF52540">
    <property type="entry name" value="P-loop containing nucleoside triphosphate hydrolases"/>
    <property type="match status" value="1"/>
</dbReference>
<reference evidence="13 14" key="2">
    <citation type="submission" date="2024-05" db="EMBL/GenBank/DDBJ databases">
        <authorList>
            <person name="Chen Y."/>
            <person name="Shah S."/>
            <person name="Dougan E. K."/>
            <person name="Thang M."/>
            <person name="Chan C."/>
        </authorList>
    </citation>
    <scope>NUCLEOTIDE SEQUENCE [LARGE SCALE GENOMIC DNA]</scope>
</reference>
<evidence type="ECO:0000256" key="6">
    <source>
        <dbReference type="ARBA" id="ARBA00022962"/>
    </source>
</evidence>
<evidence type="ECO:0000313" key="13">
    <source>
        <dbReference type="EMBL" id="CAL4771488.1"/>
    </source>
</evidence>
<dbReference type="PANTHER" id="PTHR11550:SF0">
    <property type="entry name" value="CTP SYNTHASE-RELATED"/>
    <property type="match status" value="1"/>
</dbReference>
<dbReference type="GO" id="GO:0005524">
    <property type="term" value="F:ATP binding"/>
    <property type="evidence" value="ECO:0007669"/>
    <property type="project" value="UniProtKB-KW"/>
</dbReference>
<evidence type="ECO:0000256" key="3">
    <source>
        <dbReference type="ARBA" id="ARBA00022598"/>
    </source>
</evidence>
<dbReference type="NCBIfam" id="NF003792">
    <property type="entry name" value="PRK05380.1"/>
    <property type="match status" value="1"/>
</dbReference>
<dbReference type="InterPro" id="IPR017456">
    <property type="entry name" value="CTP_synthase_N"/>
</dbReference>
<dbReference type="GO" id="GO:0042802">
    <property type="term" value="F:identical protein binding"/>
    <property type="evidence" value="ECO:0007669"/>
    <property type="project" value="TreeGrafter"/>
</dbReference>
<dbReference type="EMBL" id="CAMXCT030000868">
    <property type="protein sequence ID" value="CAL4771488.1"/>
    <property type="molecule type" value="Genomic_DNA"/>
</dbReference>
<dbReference type="GO" id="GO:0019856">
    <property type="term" value="P:pyrimidine nucleobase biosynthetic process"/>
    <property type="evidence" value="ECO:0007669"/>
    <property type="project" value="TreeGrafter"/>
</dbReference>
<dbReference type="EC" id="6.3.4.2" evidence="9"/>
<dbReference type="InterPro" id="IPR027417">
    <property type="entry name" value="P-loop_NTPase"/>
</dbReference>
<keyword evidence="3 9" id="KW-0436">Ligase</keyword>
<dbReference type="Proteomes" id="UP001152797">
    <property type="component" value="Unassembled WGS sequence"/>
</dbReference>
<dbReference type="Gene3D" id="3.40.50.300">
    <property type="entry name" value="P-loop containing nucleotide triphosphate hydrolases"/>
    <property type="match status" value="1"/>
</dbReference>
<dbReference type="InterPro" id="IPR029062">
    <property type="entry name" value="Class_I_gatase-like"/>
</dbReference>
<keyword evidence="4 9" id="KW-0547">Nucleotide-binding</keyword>
<feature type="domain" description="Glutamine amidotransferase" evidence="10">
    <location>
        <begin position="327"/>
        <end position="475"/>
    </location>
</feature>
<evidence type="ECO:0000256" key="9">
    <source>
        <dbReference type="RuleBase" id="RU810713"/>
    </source>
</evidence>
<dbReference type="InterPro" id="IPR004468">
    <property type="entry name" value="CTP_synthase"/>
</dbReference>
<keyword evidence="6 9" id="KW-0315">Glutamine amidotransferase</keyword>
<evidence type="ECO:0000313" key="12">
    <source>
        <dbReference type="EMBL" id="CAI3984176.1"/>
    </source>
</evidence>
<dbReference type="Pfam" id="PF00117">
    <property type="entry name" value="GATase"/>
    <property type="match status" value="1"/>
</dbReference>
<dbReference type="GO" id="GO:0044210">
    <property type="term" value="P:'de novo' CTP biosynthetic process"/>
    <property type="evidence" value="ECO:0007669"/>
    <property type="project" value="UniProtKB-UniRule"/>
</dbReference>
<evidence type="ECO:0000256" key="1">
    <source>
        <dbReference type="ARBA" id="ARBA00005171"/>
    </source>
</evidence>
<dbReference type="GO" id="GO:0003883">
    <property type="term" value="F:CTP synthase activity"/>
    <property type="evidence" value="ECO:0007669"/>
    <property type="project" value="UniProtKB-UniRule"/>
</dbReference>
<organism evidence="12">
    <name type="scientific">Cladocopium goreaui</name>
    <dbReference type="NCBI Taxonomy" id="2562237"/>
    <lineage>
        <taxon>Eukaryota</taxon>
        <taxon>Sar</taxon>
        <taxon>Alveolata</taxon>
        <taxon>Dinophyceae</taxon>
        <taxon>Suessiales</taxon>
        <taxon>Symbiodiniaceae</taxon>
        <taxon>Cladocopium</taxon>
    </lineage>
</organism>
<evidence type="ECO:0000259" key="11">
    <source>
        <dbReference type="Pfam" id="PF06418"/>
    </source>
</evidence>
<evidence type="ECO:0000256" key="8">
    <source>
        <dbReference type="ARBA" id="ARBA00047781"/>
    </source>
</evidence>
<sequence>MDIVQRSLYILFGGYAGAVFGHTEFRTGSEIAHTLCGARTRFALHQHGSALCAVGSLLQAAGVEVTVVKIDPYLNEDAGTLSPEDHGEVFVLDDGTEVDLDFGHYERALGLTLCGDHSITSGKLLGQVLQNERQHKYLGQTVRLTKQAVELDVELITRAAECPTCRGKADVCLIELGGAVGDWDAEIHLEALRRLQRAAPMVFCLMVPLVAWGGEQKTKLAQDSVRRLRACGIAVDFLICRTDDPVADKTKSKLADLCDVHPEAVWASITMADISQLPLHFYRQGVLTMISSRLRLTVNEPDMGFFRGSSPGGRELEVAVNGKYEHQDAYISIFRALEDAARACDASVRFRKGNCDVSDKVPDALCVPGGFGARGFEELVELCRFSRVEGLPFLGICWGFQAAVIALARDFGYPCACSQEVEEDAMPPHAIVVKRRDGILRKGASKVRLPEGRMQALYAESSKSVAESSVERYRNRFEVWPGVKEQLQEHGVLFGFGPDNEVDAFELPTHPFYMDAVSYVS</sequence>
<comment type="catalytic activity">
    <reaction evidence="8 9">
        <text>UTP + L-glutamine + ATP + H2O = CTP + L-glutamate + ADP + phosphate + 2 H(+)</text>
        <dbReference type="Rhea" id="RHEA:26426"/>
        <dbReference type="ChEBI" id="CHEBI:15377"/>
        <dbReference type="ChEBI" id="CHEBI:15378"/>
        <dbReference type="ChEBI" id="CHEBI:29985"/>
        <dbReference type="ChEBI" id="CHEBI:30616"/>
        <dbReference type="ChEBI" id="CHEBI:37563"/>
        <dbReference type="ChEBI" id="CHEBI:43474"/>
        <dbReference type="ChEBI" id="CHEBI:46398"/>
        <dbReference type="ChEBI" id="CHEBI:58359"/>
        <dbReference type="ChEBI" id="CHEBI:456216"/>
        <dbReference type="EC" id="6.3.4.2"/>
    </reaction>
</comment>
<evidence type="ECO:0000313" key="14">
    <source>
        <dbReference type="Proteomes" id="UP001152797"/>
    </source>
</evidence>
<evidence type="ECO:0000256" key="2">
    <source>
        <dbReference type="ARBA" id="ARBA00007533"/>
    </source>
</evidence>
<dbReference type="EMBL" id="CAMXCT020000868">
    <property type="protein sequence ID" value="CAL1137551.1"/>
    <property type="molecule type" value="Genomic_DNA"/>
</dbReference>
<dbReference type="PANTHER" id="PTHR11550">
    <property type="entry name" value="CTP SYNTHASE"/>
    <property type="match status" value="1"/>
</dbReference>
<evidence type="ECO:0000256" key="4">
    <source>
        <dbReference type="ARBA" id="ARBA00022741"/>
    </source>
</evidence>